<protein>
    <recommendedName>
        <fullName evidence="3">Transcription initiation factor TFIID subunit 4</fullName>
    </recommendedName>
    <alternativeName>
        <fullName evidence="8">TBP-associated factor 4</fullName>
    </alternativeName>
</protein>
<evidence type="ECO:0000256" key="8">
    <source>
        <dbReference type="ARBA" id="ARBA00031747"/>
    </source>
</evidence>
<evidence type="ECO:0000313" key="12">
    <source>
        <dbReference type="Proteomes" id="UP000326757"/>
    </source>
</evidence>
<dbReference type="Pfam" id="PF05236">
    <property type="entry name" value="TAF4"/>
    <property type="match status" value="1"/>
</dbReference>
<gene>
    <name evidence="11" type="ORF">EYC80_000341</name>
</gene>
<dbReference type="Proteomes" id="UP000326757">
    <property type="component" value="Unassembled WGS sequence"/>
</dbReference>
<evidence type="ECO:0000256" key="6">
    <source>
        <dbReference type="ARBA" id="ARBA00023242"/>
    </source>
</evidence>
<dbReference type="AlphaFoldDB" id="A0A5N6KA95"/>
<comment type="caution">
    <text evidence="11">The sequence shown here is derived from an EMBL/GenBank/DDBJ whole genome shotgun (WGS) entry which is preliminary data.</text>
</comment>
<feature type="region of interest" description="Disordered" evidence="9">
    <location>
        <begin position="1"/>
        <end position="129"/>
    </location>
</feature>
<reference evidence="11 12" key="1">
    <citation type="submission" date="2019-06" db="EMBL/GenBank/DDBJ databases">
        <title>Genome Sequence of the Brown Rot Fungal Pathogen Monilinia laxa.</title>
        <authorList>
            <person name="De Miccolis Angelini R.M."/>
            <person name="Landi L."/>
            <person name="Abate D."/>
            <person name="Pollastro S."/>
            <person name="Romanazzi G."/>
            <person name="Faretra F."/>
        </authorList>
    </citation>
    <scope>NUCLEOTIDE SEQUENCE [LARGE SCALE GENOMIC DNA]</scope>
    <source>
        <strain evidence="11 12">Mlax316</strain>
    </source>
</reference>
<feature type="compositionally biased region" description="Polar residues" evidence="9">
    <location>
        <begin position="24"/>
        <end position="33"/>
    </location>
</feature>
<name>A0A5N6KA95_MONLA</name>
<evidence type="ECO:0000256" key="2">
    <source>
        <dbReference type="ARBA" id="ARBA00006178"/>
    </source>
</evidence>
<evidence type="ECO:0000259" key="10">
    <source>
        <dbReference type="Pfam" id="PF05236"/>
    </source>
</evidence>
<evidence type="ECO:0000313" key="11">
    <source>
        <dbReference type="EMBL" id="KAB8300110.1"/>
    </source>
</evidence>
<organism evidence="11 12">
    <name type="scientific">Monilinia laxa</name>
    <name type="common">Brown rot fungus</name>
    <name type="synonym">Sclerotinia laxa</name>
    <dbReference type="NCBI Taxonomy" id="61186"/>
    <lineage>
        <taxon>Eukaryota</taxon>
        <taxon>Fungi</taxon>
        <taxon>Dikarya</taxon>
        <taxon>Ascomycota</taxon>
        <taxon>Pezizomycotina</taxon>
        <taxon>Leotiomycetes</taxon>
        <taxon>Helotiales</taxon>
        <taxon>Sclerotiniaceae</taxon>
        <taxon>Monilinia</taxon>
    </lineage>
</organism>
<dbReference type="OrthoDB" id="21060at2759"/>
<proteinExistence type="inferred from homology"/>
<dbReference type="InterPro" id="IPR007900">
    <property type="entry name" value="TAF4_C"/>
</dbReference>
<feature type="compositionally biased region" description="Basic and acidic residues" evidence="9">
    <location>
        <begin position="463"/>
        <end position="473"/>
    </location>
</feature>
<keyword evidence="5" id="KW-0804">Transcription</keyword>
<comment type="similarity">
    <text evidence="2">Belongs to the TAF4 family.</text>
</comment>
<dbReference type="GO" id="GO:0005669">
    <property type="term" value="C:transcription factor TFIID complex"/>
    <property type="evidence" value="ECO:0007669"/>
    <property type="project" value="InterPro"/>
</dbReference>
<feature type="compositionally biased region" description="Pro residues" evidence="9">
    <location>
        <begin position="10"/>
        <end position="23"/>
    </location>
</feature>
<comment type="subcellular location">
    <subcellularLocation>
        <location evidence="1">Nucleus</location>
    </subcellularLocation>
</comment>
<evidence type="ECO:0000256" key="5">
    <source>
        <dbReference type="ARBA" id="ARBA00023163"/>
    </source>
</evidence>
<keyword evidence="12" id="KW-1185">Reference proteome</keyword>
<feature type="compositionally biased region" description="Polar residues" evidence="9">
    <location>
        <begin position="77"/>
        <end position="107"/>
    </location>
</feature>
<keyword evidence="4" id="KW-0805">Transcription regulation</keyword>
<evidence type="ECO:0000256" key="4">
    <source>
        <dbReference type="ARBA" id="ARBA00023015"/>
    </source>
</evidence>
<feature type="compositionally biased region" description="Polar residues" evidence="9">
    <location>
        <begin position="197"/>
        <end position="221"/>
    </location>
</feature>
<feature type="compositionally biased region" description="Basic and acidic residues" evidence="9">
    <location>
        <begin position="247"/>
        <end position="260"/>
    </location>
</feature>
<comment type="function">
    <text evidence="7">Functions as a component of the DNA-binding general transcription factor complex TFIID. Binding of TFIID to a promoter (with or without TATA element) is the initial step in pre-initiation complex (PIC) formation. TFIID plays a key role in the regulation of gene expression by RNA polymerase II through different activities such as transcription activator interaction, core promoter recognition and selectivity, TFIIA and TFIIB interaction, chromatin modification (histone acetylation by TAF1), facilitation of DNA opening and initiation of transcription.</text>
</comment>
<feature type="compositionally biased region" description="Polar residues" evidence="9">
    <location>
        <begin position="439"/>
        <end position="451"/>
    </location>
</feature>
<feature type="region of interest" description="Disordered" evidence="9">
    <location>
        <begin position="436"/>
        <end position="528"/>
    </location>
</feature>
<feature type="compositionally biased region" description="Low complexity" evidence="9">
    <location>
        <begin position="63"/>
        <end position="76"/>
    </location>
</feature>
<feature type="domain" description="Transcription initiation factor TFIID component TAF4 C-terminal" evidence="10">
    <location>
        <begin position="351"/>
        <end position="628"/>
    </location>
</feature>
<dbReference type="EMBL" id="VIGI01000005">
    <property type="protein sequence ID" value="KAB8300110.1"/>
    <property type="molecule type" value="Genomic_DNA"/>
</dbReference>
<evidence type="ECO:0000256" key="1">
    <source>
        <dbReference type="ARBA" id="ARBA00004123"/>
    </source>
</evidence>
<evidence type="ECO:0000256" key="9">
    <source>
        <dbReference type="SAM" id="MobiDB-lite"/>
    </source>
</evidence>
<sequence length="640" mass="68689">MAQPQQQQPPYMPQRPFSPPQPVNSPSTQNQQFAFPPHKRQRMSPNPPSQPGSPYVTSPYAMSPGASGQASASPSPHFSTVQLPQTAYNTPYANGLNTAQQSPSLNLPQAPGTLPPHAQPSPLSFPGQIQQHHQGNIHAAHFNNFNLQMPQQHPGGIMGPPSRPVDRNKPDGVDPMNVLEGTGIDLAEEEQYTFQQYSSSFNPQTSRSHPGNISAGHSFSQFAPGHEGSFYGSGPANQPGETPNTKSQEDFEKKAADKAWHDDAARDLAVSRQRELNNPFLNVGIVHQRMAKIAHDNGLGLNTDMNGKMGTMKLPEHFPEPTVKVQTAVGPEGAITATSGFFIPGDSLVVDQLALMSISTKHRLRELLEGAMKLAIGRQTGSHAQIRDEWADVAVHSVKPSISTIIEEGGPRSGWESAVSPLSDPLKCPLSAAGRLHTPVSQSSKTPTKSFGSDVASTLRKAASKEQEAEEARLRKRKARESGDGSRAGSINPGTPGSIAPDILDKPPTKKEMKRKAEAKTSEAASHAAANVTTGQFLGGRNVFGKKKQYSWMTAGSGSGTSTPGKIMAQGLSASASSPAANPGPEKLTIDGVRRLGTWREDGVKGRKIQLRDWIMVLEDDGREKRALQKAYAVDDDHGR</sequence>
<feature type="region of interest" description="Disordered" evidence="9">
    <location>
        <begin position="197"/>
        <end position="260"/>
    </location>
</feature>
<feature type="compositionally biased region" description="Polar residues" evidence="9">
    <location>
        <begin position="235"/>
        <end position="246"/>
    </location>
</feature>
<feature type="compositionally biased region" description="Basic and acidic residues" evidence="9">
    <location>
        <begin position="503"/>
        <end position="521"/>
    </location>
</feature>
<evidence type="ECO:0000256" key="3">
    <source>
        <dbReference type="ARBA" id="ARBA00017306"/>
    </source>
</evidence>
<keyword evidence="6" id="KW-0539">Nucleus</keyword>
<evidence type="ECO:0000256" key="7">
    <source>
        <dbReference type="ARBA" id="ARBA00025346"/>
    </source>
</evidence>
<accession>A0A5N6KA95</accession>
<dbReference type="GO" id="GO:0006352">
    <property type="term" value="P:DNA-templated transcription initiation"/>
    <property type="evidence" value="ECO:0007669"/>
    <property type="project" value="InterPro"/>
</dbReference>